<feature type="non-terminal residue" evidence="1">
    <location>
        <position position="1"/>
    </location>
</feature>
<organism evidence="1 2">
    <name type="scientific">Haloferax volcanii</name>
    <name type="common">Halobacterium volcanii</name>
    <dbReference type="NCBI Taxonomy" id="2246"/>
    <lineage>
        <taxon>Archaea</taxon>
        <taxon>Methanobacteriati</taxon>
        <taxon>Methanobacteriota</taxon>
        <taxon>Stenosarchaea group</taxon>
        <taxon>Halobacteria</taxon>
        <taxon>Halobacteriales</taxon>
        <taxon>Haloferacaceae</taxon>
        <taxon>Haloferax</taxon>
    </lineage>
</organism>
<sequence length="70" mass="7619">VGHLRVEQARHVARDGFEPGGHVAFGGEEVTGVVARGDEVSVTGRVVRGRDRERRRLLTGPRFVVRAGDT</sequence>
<accession>A0A558GEH7</accession>
<dbReference type="AlphaFoldDB" id="A0A558GEH7"/>
<dbReference type="Proteomes" id="UP000320212">
    <property type="component" value="Unassembled WGS sequence"/>
</dbReference>
<protein>
    <submittedName>
        <fullName evidence="1">Uncharacterized protein</fullName>
    </submittedName>
</protein>
<gene>
    <name evidence="1" type="ORF">FQA18_02225</name>
</gene>
<dbReference type="EMBL" id="VMTR01000007">
    <property type="protein sequence ID" value="TVT96175.1"/>
    <property type="molecule type" value="Genomic_DNA"/>
</dbReference>
<name>A0A558GEH7_HALVO</name>
<reference evidence="1 2" key="1">
    <citation type="submission" date="2019-07" db="EMBL/GenBank/DDBJ databases">
        <title>Draft genome sequence of Haloferax volcanii SS0101, isolated from salt farm in Samut Sakhon, Thailand.</title>
        <authorList>
            <person name="Wanthongcharoen S."/>
            <person name="Yamprayoonswat W."/>
            <person name="Ruangsuj P."/>
            <person name="Thongpramul N."/>
            <person name="Jumpathong W."/>
            <person name="Sittihan S."/>
            <person name="Kanjanavas P."/>
            <person name="Yasawong M."/>
        </authorList>
    </citation>
    <scope>NUCLEOTIDE SEQUENCE [LARGE SCALE GENOMIC DNA]</scope>
    <source>
        <strain evidence="1 2">SS0101</strain>
    </source>
</reference>
<proteinExistence type="predicted"/>
<evidence type="ECO:0000313" key="1">
    <source>
        <dbReference type="EMBL" id="TVT96175.1"/>
    </source>
</evidence>
<evidence type="ECO:0000313" key="2">
    <source>
        <dbReference type="Proteomes" id="UP000320212"/>
    </source>
</evidence>
<comment type="caution">
    <text evidence="1">The sequence shown here is derived from an EMBL/GenBank/DDBJ whole genome shotgun (WGS) entry which is preliminary data.</text>
</comment>